<evidence type="ECO:0000259" key="19">
    <source>
        <dbReference type="PROSITE" id="PS51670"/>
    </source>
</evidence>
<dbReference type="PROSITE" id="PS52035">
    <property type="entry name" value="PEPTIDASE_M14"/>
    <property type="match status" value="1"/>
</dbReference>
<dbReference type="Gene3D" id="3.40.630.10">
    <property type="entry name" value="Zn peptidases"/>
    <property type="match status" value="1"/>
</dbReference>
<dbReference type="SUPFAM" id="SSF50891">
    <property type="entry name" value="Cyclophilin-like"/>
    <property type="match status" value="1"/>
</dbReference>
<dbReference type="PROSITE" id="PS00170">
    <property type="entry name" value="CSA_PPIASE_1"/>
    <property type="match status" value="1"/>
</dbReference>
<comment type="similarity">
    <text evidence="3 16">Belongs to the peptidase M14 family.</text>
</comment>
<keyword evidence="17" id="KW-0175">Coiled coil</keyword>
<dbReference type="SMART" id="SM00631">
    <property type="entry name" value="Zn_pept"/>
    <property type="match status" value="1"/>
</dbReference>
<dbReference type="FunFam" id="3.40.630.10:FF:000070">
    <property type="entry name" value="Putative carboxypeptidase suro-1"/>
    <property type="match status" value="1"/>
</dbReference>
<evidence type="ECO:0000259" key="20">
    <source>
        <dbReference type="PROSITE" id="PS52035"/>
    </source>
</evidence>
<evidence type="ECO:0000256" key="1">
    <source>
        <dbReference type="ARBA" id="ARBA00000971"/>
    </source>
</evidence>
<reference evidence="22" key="1">
    <citation type="submission" date="2024-02" db="UniProtKB">
        <authorList>
            <consortium name="WormBaseParasite"/>
        </authorList>
    </citation>
    <scope>IDENTIFICATION</scope>
</reference>
<comment type="catalytic activity">
    <reaction evidence="1">
        <text>[protein]-peptidylproline (omega=180) = [protein]-peptidylproline (omega=0)</text>
        <dbReference type="Rhea" id="RHEA:16237"/>
        <dbReference type="Rhea" id="RHEA-COMP:10747"/>
        <dbReference type="Rhea" id="RHEA-COMP:10748"/>
        <dbReference type="ChEBI" id="CHEBI:83833"/>
        <dbReference type="ChEBI" id="CHEBI:83834"/>
        <dbReference type="EC" id="5.2.1.8"/>
    </reaction>
</comment>
<dbReference type="InterPro" id="IPR029000">
    <property type="entry name" value="Cyclophilin-like_dom_sf"/>
</dbReference>
<dbReference type="CDD" id="cd22249">
    <property type="entry name" value="UDM1_RNF168_RNF169-like"/>
    <property type="match status" value="1"/>
</dbReference>
<dbReference type="Gene3D" id="2.40.100.10">
    <property type="entry name" value="Cyclophilin-like"/>
    <property type="match status" value="1"/>
</dbReference>
<dbReference type="InterPro" id="IPR000834">
    <property type="entry name" value="Peptidase_M14"/>
</dbReference>
<dbReference type="Pfam" id="PF00160">
    <property type="entry name" value="Pro_isomerase"/>
    <property type="match status" value="1"/>
</dbReference>
<dbReference type="PROSITE" id="PS50072">
    <property type="entry name" value="CSA_PPIASE_2"/>
    <property type="match status" value="1"/>
</dbReference>
<evidence type="ECO:0000256" key="9">
    <source>
        <dbReference type="ARBA" id="ARBA00022801"/>
    </source>
</evidence>
<evidence type="ECO:0000313" key="22">
    <source>
        <dbReference type="WBParaSite" id="TCONS_00012338.p1"/>
    </source>
</evidence>
<dbReference type="InterPro" id="IPR003146">
    <property type="entry name" value="M14A_act_pep"/>
</dbReference>
<feature type="domain" description="PPIase cyclophilin-type" evidence="18">
    <location>
        <begin position="28"/>
        <end position="190"/>
    </location>
</feature>
<evidence type="ECO:0000313" key="21">
    <source>
        <dbReference type="Proteomes" id="UP000035681"/>
    </source>
</evidence>
<dbReference type="CDD" id="cd01926">
    <property type="entry name" value="cyclophilin_ABH_like"/>
    <property type="match status" value="1"/>
</dbReference>
<feature type="domain" description="Peptidase M14" evidence="20">
    <location>
        <begin position="349"/>
        <end position="655"/>
    </location>
</feature>
<accession>A0AAF5DIQ4</accession>
<dbReference type="WBParaSite" id="TCONS_00012338.p1">
    <property type="protein sequence ID" value="TCONS_00012338.p1"/>
    <property type="gene ID" value="XLOC_007971"/>
</dbReference>
<dbReference type="InterPro" id="IPR003582">
    <property type="entry name" value="ShKT_dom"/>
</dbReference>
<keyword evidence="6" id="KW-0645">Protease</keyword>
<dbReference type="SUPFAM" id="SSF53187">
    <property type="entry name" value="Zn-dependent exopeptidases"/>
    <property type="match status" value="1"/>
</dbReference>
<sequence>MAVPTSGSIGDYEKLKEQLLHPDNPIVFFQITVAGAPIGDIIMELYQHIVPKTVKNFLQFCTGEYRKDGISIGYKGSTFHRVIKDFMIQGGDFVNKDGTGIASIYGGKFNDENFQMTHSGPGILSMANSGPNSNGCQFFITCAPCDYLDGKHVVFGRVIEGLLTVRKIENVAVGSGNKPKLNVKYNNVRSGSSNTTRKRLEFLLLINVYCNRFNYIKNDKNLEIVFPNTWKVIRVFPENDKQQQFILELFKKSTELELNFWKAPYLHLDFSDVMIPPSKSLFINDLLKKNNISYIVLINDVEKKIYDKERKSRLNITLTGNDEVDSFLKSRLKDDVFKSHNKARYSFGEYTDYNDIIRWLNDIEYNYPQISKVFTIGKTHEGRDIKGIKIGDPIEDSNKRGIWIDGGMHAREWAAVHTALWFIEQLISKYNIDKKITDYVKTLNFYILPVANPDGFEYTKSDIIPTVRLWRKNRGEEICKKDKWKRLKCCSGVDLNRNFDFHWAESGSSDDLCSDIYQGKSVFSEPESRAIRDKLLSPELFGKIDAFISLHTYSQMWIHPFNHQRHSYPYDMNDLRRVGEAGVKAIENVYGTKYKFGTGADILYPSAGGSDDWAKDKAKIKPGEEEWEGFLLDRSQLIPTGKETWEGVKVVIDAVLEESKLKIVLSNINAGNTNQQSFQKINNNLSSRVRPQVIRLGNTQRISESIESNVNKPVNKISTTGVSLRTGLHRQVQEIRERQFQARKLFEEKQKQREVQQRQLLEERRRIFEENQRREIEQRQLNDRRKSLRQQINSFSTSQSQNIGCFDKSSWCSHWINQAPSICQTSHIYMLRDCARSCNFC</sequence>
<dbReference type="GO" id="GO:0003755">
    <property type="term" value="F:peptidyl-prolyl cis-trans isomerase activity"/>
    <property type="evidence" value="ECO:0007669"/>
    <property type="project" value="UniProtKB-KW"/>
</dbReference>
<evidence type="ECO:0000256" key="5">
    <source>
        <dbReference type="ARBA" id="ARBA00022645"/>
    </source>
</evidence>
<dbReference type="Proteomes" id="UP000035681">
    <property type="component" value="Unplaced"/>
</dbReference>
<dbReference type="FunFam" id="2.40.100.10:FF:000025">
    <property type="entry name" value="Peptidyl-prolyl cis-trans isomerase CYP19-2"/>
    <property type="match status" value="1"/>
</dbReference>
<dbReference type="InterPro" id="IPR036990">
    <property type="entry name" value="M14A-like_propep"/>
</dbReference>
<evidence type="ECO:0000256" key="8">
    <source>
        <dbReference type="ARBA" id="ARBA00022729"/>
    </source>
</evidence>
<evidence type="ECO:0000256" key="13">
    <source>
        <dbReference type="ARBA" id="ARBA00023157"/>
    </source>
</evidence>
<dbReference type="SUPFAM" id="SSF54897">
    <property type="entry name" value="Protease propeptides/inhibitors"/>
    <property type="match status" value="1"/>
</dbReference>
<keyword evidence="14" id="KW-0413">Isomerase</keyword>
<keyword evidence="10" id="KW-0862">Zinc</keyword>
<keyword evidence="5" id="KW-0121">Carboxypeptidase</keyword>
<evidence type="ECO:0000259" key="18">
    <source>
        <dbReference type="PROSITE" id="PS50072"/>
    </source>
</evidence>
<comment type="cofactor">
    <cofactor evidence="2">
        <name>Zn(2+)</name>
        <dbReference type="ChEBI" id="CHEBI:29105"/>
    </cofactor>
</comment>
<comment type="caution">
    <text evidence="15">Lacks conserved residue(s) required for the propagation of feature annotation.</text>
</comment>
<dbReference type="PROSITE" id="PS51670">
    <property type="entry name" value="SHKT"/>
    <property type="match status" value="1"/>
</dbReference>
<keyword evidence="13" id="KW-1015">Disulfide bond</keyword>
<dbReference type="GO" id="GO:0004181">
    <property type="term" value="F:metallocarboxypeptidase activity"/>
    <property type="evidence" value="ECO:0007669"/>
    <property type="project" value="InterPro"/>
</dbReference>
<name>A0AAF5DIQ4_STRER</name>
<evidence type="ECO:0000256" key="15">
    <source>
        <dbReference type="PROSITE-ProRule" id="PRU01005"/>
    </source>
</evidence>
<organism evidence="21 22">
    <name type="scientific">Strongyloides stercoralis</name>
    <name type="common">Threadworm</name>
    <dbReference type="NCBI Taxonomy" id="6248"/>
    <lineage>
        <taxon>Eukaryota</taxon>
        <taxon>Metazoa</taxon>
        <taxon>Ecdysozoa</taxon>
        <taxon>Nematoda</taxon>
        <taxon>Chromadorea</taxon>
        <taxon>Rhabditida</taxon>
        <taxon>Tylenchina</taxon>
        <taxon>Panagrolaimomorpha</taxon>
        <taxon>Strongyloidoidea</taxon>
        <taxon>Strongyloididae</taxon>
        <taxon>Strongyloides</taxon>
    </lineage>
</organism>
<dbReference type="AlphaFoldDB" id="A0AAF5DIQ4"/>
<keyword evidence="7" id="KW-0479">Metal-binding</keyword>
<dbReference type="GO" id="GO:0005615">
    <property type="term" value="C:extracellular space"/>
    <property type="evidence" value="ECO:0007669"/>
    <property type="project" value="TreeGrafter"/>
</dbReference>
<dbReference type="Gene3D" id="3.30.70.340">
    <property type="entry name" value="Metallocarboxypeptidase-like"/>
    <property type="match status" value="1"/>
</dbReference>
<evidence type="ECO:0000256" key="10">
    <source>
        <dbReference type="ARBA" id="ARBA00022833"/>
    </source>
</evidence>
<protein>
    <recommendedName>
        <fullName evidence="4">peptidylprolyl isomerase</fullName>
        <ecNumber evidence="4">5.2.1.8</ecNumber>
    </recommendedName>
</protein>
<feature type="coiled-coil region" evidence="17">
    <location>
        <begin position="746"/>
        <end position="791"/>
    </location>
</feature>
<proteinExistence type="inferred from homology"/>
<evidence type="ECO:0000256" key="12">
    <source>
        <dbReference type="ARBA" id="ARBA00023110"/>
    </source>
</evidence>
<feature type="active site" description="Proton donor/acceptor" evidence="16">
    <location>
        <position position="626"/>
    </location>
</feature>
<evidence type="ECO:0000256" key="3">
    <source>
        <dbReference type="ARBA" id="ARBA00005988"/>
    </source>
</evidence>
<keyword evidence="8" id="KW-0732">Signal</keyword>
<evidence type="ECO:0000256" key="6">
    <source>
        <dbReference type="ARBA" id="ARBA00022670"/>
    </source>
</evidence>
<dbReference type="PANTHER" id="PTHR11705">
    <property type="entry name" value="PROTEASE FAMILY M14 CARBOXYPEPTIDASE A,B"/>
    <property type="match status" value="1"/>
</dbReference>
<feature type="domain" description="ShKT" evidence="19">
    <location>
        <begin position="805"/>
        <end position="841"/>
    </location>
</feature>
<keyword evidence="9" id="KW-0378">Hydrolase</keyword>
<dbReference type="Pfam" id="PF00246">
    <property type="entry name" value="Peptidase_M14"/>
    <property type="match status" value="1"/>
</dbReference>
<evidence type="ECO:0000256" key="11">
    <source>
        <dbReference type="ARBA" id="ARBA00023049"/>
    </source>
</evidence>
<dbReference type="Pfam" id="PF01549">
    <property type="entry name" value="ShK"/>
    <property type="match status" value="1"/>
</dbReference>
<evidence type="ECO:0000256" key="16">
    <source>
        <dbReference type="PROSITE-ProRule" id="PRU01379"/>
    </source>
</evidence>
<dbReference type="EC" id="5.2.1.8" evidence="4"/>
<dbReference type="GO" id="GO:0006508">
    <property type="term" value="P:proteolysis"/>
    <property type="evidence" value="ECO:0007669"/>
    <property type="project" value="UniProtKB-KW"/>
</dbReference>
<dbReference type="PRINTS" id="PR00153">
    <property type="entry name" value="CSAPPISMRASE"/>
</dbReference>
<dbReference type="GO" id="GO:0006457">
    <property type="term" value="P:protein folding"/>
    <property type="evidence" value="ECO:0007669"/>
    <property type="project" value="InterPro"/>
</dbReference>
<evidence type="ECO:0000256" key="2">
    <source>
        <dbReference type="ARBA" id="ARBA00001947"/>
    </source>
</evidence>
<evidence type="ECO:0000256" key="4">
    <source>
        <dbReference type="ARBA" id="ARBA00013194"/>
    </source>
</evidence>
<dbReference type="PANTHER" id="PTHR11705:SF54">
    <property type="entry name" value="SHKT DOMAIN-CONTAINING PROTEIN"/>
    <property type="match status" value="1"/>
</dbReference>
<keyword evidence="21" id="KW-1185">Reference proteome</keyword>
<keyword evidence="12" id="KW-0697">Rotamase</keyword>
<evidence type="ECO:0000256" key="7">
    <source>
        <dbReference type="ARBA" id="ARBA00022723"/>
    </source>
</evidence>
<dbReference type="InterPro" id="IPR002130">
    <property type="entry name" value="Cyclophilin-type_PPIase_dom"/>
</dbReference>
<dbReference type="Pfam" id="PF02244">
    <property type="entry name" value="Propep_M14"/>
    <property type="match status" value="1"/>
</dbReference>
<keyword evidence="11" id="KW-0482">Metalloprotease</keyword>
<dbReference type="InterPro" id="IPR020892">
    <property type="entry name" value="Cyclophilin-type_PPIase_CS"/>
</dbReference>
<evidence type="ECO:0000256" key="14">
    <source>
        <dbReference type="ARBA" id="ARBA00023235"/>
    </source>
</evidence>
<dbReference type="GO" id="GO:0008270">
    <property type="term" value="F:zinc ion binding"/>
    <property type="evidence" value="ECO:0007669"/>
    <property type="project" value="InterPro"/>
</dbReference>
<evidence type="ECO:0000256" key="17">
    <source>
        <dbReference type="SAM" id="Coils"/>
    </source>
</evidence>
<dbReference type="CDD" id="cd03860">
    <property type="entry name" value="M14_CP_A-B_like"/>
    <property type="match status" value="1"/>
</dbReference>